<sequence>MLVSFFNMCLEHNIPEPELDEEMEVADFGM</sequence>
<proteinExistence type="predicted"/>
<dbReference type="AlphaFoldDB" id="A0A482WEK9"/>
<reference evidence="1 2" key="1">
    <citation type="submission" date="2017-03" db="EMBL/GenBank/DDBJ databases">
        <title>Genome of the blue death feigning beetle - Asbolus verrucosus.</title>
        <authorList>
            <person name="Rider S.D."/>
        </authorList>
    </citation>
    <scope>NUCLEOTIDE SEQUENCE [LARGE SCALE GENOMIC DNA]</scope>
    <source>
        <strain evidence="1">Butters</strain>
        <tissue evidence="1">Head and leg muscle</tissue>
    </source>
</reference>
<feature type="non-terminal residue" evidence="1">
    <location>
        <position position="30"/>
    </location>
</feature>
<dbReference type="Proteomes" id="UP000292052">
    <property type="component" value="Unassembled WGS sequence"/>
</dbReference>
<evidence type="ECO:0000313" key="2">
    <source>
        <dbReference type="Proteomes" id="UP000292052"/>
    </source>
</evidence>
<comment type="caution">
    <text evidence="1">The sequence shown here is derived from an EMBL/GenBank/DDBJ whole genome shotgun (WGS) entry which is preliminary data.</text>
</comment>
<dbReference type="EMBL" id="QDEB01002597">
    <property type="protein sequence ID" value="RZC43033.1"/>
    <property type="molecule type" value="Genomic_DNA"/>
</dbReference>
<organism evidence="1 2">
    <name type="scientific">Asbolus verrucosus</name>
    <name type="common">Desert ironclad beetle</name>
    <dbReference type="NCBI Taxonomy" id="1661398"/>
    <lineage>
        <taxon>Eukaryota</taxon>
        <taxon>Metazoa</taxon>
        <taxon>Ecdysozoa</taxon>
        <taxon>Arthropoda</taxon>
        <taxon>Hexapoda</taxon>
        <taxon>Insecta</taxon>
        <taxon>Pterygota</taxon>
        <taxon>Neoptera</taxon>
        <taxon>Endopterygota</taxon>
        <taxon>Coleoptera</taxon>
        <taxon>Polyphaga</taxon>
        <taxon>Cucujiformia</taxon>
        <taxon>Tenebrionidae</taxon>
        <taxon>Pimeliinae</taxon>
        <taxon>Asbolus</taxon>
    </lineage>
</organism>
<name>A0A482WEK9_ASBVE</name>
<accession>A0A482WEK9</accession>
<keyword evidence="2" id="KW-1185">Reference proteome</keyword>
<evidence type="ECO:0000313" key="1">
    <source>
        <dbReference type="EMBL" id="RZC43033.1"/>
    </source>
</evidence>
<gene>
    <name evidence="1" type="ORF">BDFB_014759</name>
</gene>
<protein>
    <submittedName>
        <fullName evidence="1">Uncharacterized protein</fullName>
    </submittedName>
</protein>